<evidence type="ECO:0000313" key="4">
    <source>
        <dbReference type="Proteomes" id="UP001634394"/>
    </source>
</evidence>
<dbReference type="Gene3D" id="3.10.20.90">
    <property type="entry name" value="Phosphatidylinositol 3-kinase Catalytic Subunit, Chain A, domain 1"/>
    <property type="match status" value="1"/>
</dbReference>
<sequence length="709" mass="79453">MLVFGVHEGERISVDVPIGTTVGEVKKIMQEKLNIYFDELVKQDKKILVLSYAGSDLDDSWVFTDLGIIPGSTIRVCMKEEVKPVLFVICSHNNEILEIIEDYNVERMLVDDLRTIVAKKTGLPLTIFRLTTLSGKEMFDRHILMDYDIECGNTVKMECWDGWTEFINMSIMGHTPRVISLVVQDEIQSRFQMKVSLYIAAHYGCVDLAKALIRGGARPDEPVGEHPSRMWCSELSHIESQRAPVHEAAEFGQLGVLRIFLNNDKTCSMAREGHNLTPLNLALRKGQKACASLLLTQQWTRVPVTKTQSVTLQTLRKIKLWSDRAKEKAFMKYGPNASSLKRRSFNTGPLVSHGVIVDGFSQSPMMGQKKIQKEKETIKRVPDIQEPESNGPEKYFRNLTALQTYGPKFRQNTKWGKMVGKASAGLLVGQGLKNLIGAGAKVISDKEKEDKTSSGSPEPIMKDSGTDDRDETRSTVKFPSVLPRNRLVSVSSQIIPIQKRPAEKDEKDSKEPESTESAEIKGRKYRKTGSVKSKILLSASTPNMKIGKDGDTTRASHPVYARSESTRSVKSDKNSTISKRSTRSKKHHLPSELLMGNAKKAVGGVPISIVSNEGSPRPFYYFQGQREDQIVQPLLNAIANHQGSDPRDRAIKTMAIANTFKDKPWLVRVRMAMGLTASTMKREMTNLRHSFIEYRKIPVDNRSNASAFI</sequence>
<evidence type="ECO:0000256" key="1">
    <source>
        <dbReference type="SAM" id="MobiDB-lite"/>
    </source>
</evidence>
<dbReference type="PANTHER" id="PTHR46885:SF1">
    <property type="entry name" value="PROTEIN ANKUB1"/>
    <property type="match status" value="1"/>
</dbReference>
<reference evidence="3 4" key="1">
    <citation type="submission" date="2024-11" db="EMBL/GenBank/DDBJ databases">
        <title>Chromosome-level genome assembly of the freshwater bivalve Anodonta woodiana.</title>
        <authorList>
            <person name="Chen X."/>
        </authorList>
    </citation>
    <scope>NUCLEOTIDE SEQUENCE [LARGE SCALE GENOMIC DNA]</scope>
    <source>
        <strain evidence="3">MN2024</strain>
        <tissue evidence="3">Gills</tissue>
    </source>
</reference>
<dbReference type="Proteomes" id="UP001634394">
    <property type="component" value="Unassembled WGS sequence"/>
</dbReference>
<feature type="domain" description="Ubiquitin-like" evidence="2">
    <location>
        <begin position="110"/>
        <end position="157"/>
    </location>
</feature>
<protein>
    <recommendedName>
        <fullName evidence="2">Ubiquitin-like domain-containing protein</fullName>
    </recommendedName>
</protein>
<evidence type="ECO:0000259" key="2">
    <source>
        <dbReference type="PROSITE" id="PS50053"/>
    </source>
</evidence>
<feature type="compositionally biased region" description="Basic and acidic residues" evidence="1">
    <location>
        <begin position="564"/>
        <end position="573"/>
    </location>
</feature>
<feature type="region of interest" description="Disordered" evidence="1">
    <location>
        <begin position="444"/>
        <end position="478"/>
    </location>
</feature>
<feature type="region of interest" description="Disordered" evidence="1">
    <location>
        <begin position="492"/>
        <end position="526"/>
    </location>
</feature>
<feature type="compositionally biased region" description="Basic and acidic residues" evidence="1">
    <location>
        <begin position="500"/>
        <end position="522"/>
    </location>
</feature>
<dbReference type="InterPro" id="IPR029071">
    <property type="entry name" value="Ubiquitin-like_domsf"/>
</dbReference>
<dbReference type="InterPro" id="IPR042788">
    <property type="entry name" value="ANKUB1"/>
</dbReference>
<accession>A0ABD3VD74</accession>
<gene>
    <name evidence="3" type="ORF">ACJMK2_013076</name>
</gene>
<proteinExistence type="predicted"/>
<organism evidence="3 4">
    <name type="scientific">Sinanodonta woodiana</name>
    <name type="common">Chinese pond mussel</name>
    <name type="synonym">Anodonta woodiana</name>
    <dbReference type="NCBI Taxonomy" id="1069815"/>
    <lineage>
        <taxon>Eukaryota</taxon>
        <taxon>Metazoa</taxon>
        <taxon>Spiralia</taxon>
        <taxon>Lophotrochozoa</taxon>
        <taxon>Mollusca</taxon>
        <taxon>Bivalvia</taxon>
        <taxon>Autobranchia</taxon>
        <taxon>Heteroconchia</taxon>
        <taxon>Palaeoheterodonta</taxon>
        <taxon>Unionida</taxon>
        <taxon>Unionoidea</taxon>
        <taxon>Unionidae</taxon>
        <taxon>Unioninae</taxon>
        <taxon>Sinanodonta</taxon>
    </lineage>
</organism>
<dbReference type="Gene3D" id="1.25.40.20">
    <property type="entry name" value="Ankyrin repeat-containing domain"/>
    <property type="match status" value="1"/>
</dbReference>
<dbReference type="InterPro" id="IPR036770">
    <property type="entry name" value="Ankyrin_rpt-contain_sf"/>
</dbReference>
<name>A0ABD3VD74_SINWO</name>
<dbReference type="PANTHER" id="PTHR46885">
    <property type="entry name" value="PROTEIN ANKUB1"/>
    <property type="match status" value="1"/>
</dbReference>
<feature type="compositionally biased region" description="Basic and acidic residues" evidence="1">
    <location>
        <begin position="460"/>
        <end position="474"/>
    </location>
</feature>
<dbReference type="SUPFAM" id="SSF54236">
    <property type="entry name" value="Ubiquitin-like"/>
    <property type="match status" value="2"/>
</dbReference>
<feature type="domain" description="Ubiquitin-like" evidence="2">
    <location>
        <begin position="1"/>
        <end position="80"/>
    </location>
</feature>
<comment type="caution">
    <text evidence="3">The sequence shown here is derived from an EMBL/GenBank/DDBJ whole genome shotgun (WGS) entry which is preliminary data.</text>
</comment>
<dbReference type="PROSITE" id="PS50053">
    <property type="entry name" value="UBIQUITIN_2"/>
    <property type="match status" value="2"/>
</dbReference>
<dbReference type="SUPFAM" id="SSF48403">
    <property type="entry name" value="Ankyrin repeat"/>
    <property type="match status" value="1"/>
</dbReference>
<dbReference type="InterPro" id="IPR002110">
    <property type="entry name" value="Ankyrin_rpt"/>
</dbReference>
<feature type="region of interest" description="Disordered" evidence="1">
    <location>
        <begin position="542"/>
        <end position="588"/>
    </location>
</feature>
<evidence type="ECO:0000313" key="3">
    <source>
        <dbReference type="EMBL" id="KAL3858487.1"/>
    </source>
</evidence>
<keyword evidence="4" id="KW-1185">Reference proteome</keyword>
<dbReference type="AlphaFoldDB" id="A0ABD3VD74"/>
<dbReference type="InterPro" id="IPR000626">
    <property type="entry name" value="Ubiquitin-like_dom"/>
</dbReference>
<dbReference type="EMBL" id="JBJQND010000013">
    <property type="protein sequence ID" value="KAL3858487.1"/>
    <property type="molecule type" value="Genomic_DNA"/>
</dbReference>
<dbReference type="SMART" id="SM00248">
    <property type="entry name" value="ANK"/>
    <property type="match status" value="3"/>
</dbReference>